<name>A0A0P1EVF3_9RHOB</name>
<evidence type="ECO:0000313" key="1">
    <source>
        <dbReference type="EMBL" id="CUH58984.1"/>
    </source>
</evidence>
<gene>
    <name evidence="1" type="ORF">THS5294_00264</name>
</gene>
<dbReference type="RefSeq" id="WP_058122308.1">
    <property type="nucleotide sequence ID" value="NZ_CYRX01000008.1"/>
</dbReference>
<protein>
    <submittedName>
        <fullName evidence="1">Uncharacterized protein</fullName>
    </submittedName>
</protein>
<proteinExistence type="predicted"/>
<reference evidence="1 2" key="1">
    <citation type="submission" date="2015-09" db="EMBL/GenBank/DDBJ databases">
        <authorList>
            <consortium name="Swine Surveillance"/>
        </authorList>
    </citation>
    <scope>NUCLEOTIDE SEQUENCE [LARGE SCALE GENOMIC DNA]</scope>
    <source>
        <strain evidence="1 2">CECT 5294</strain>
    </source>
</reference>
<dbReference type="EMBL" id="CYRX01000008">
    <property type="protein sequence ID" value="CUH58984.1"/>
    <property type="molecule type" value="Genomic_DNA"/>
</dbReference>
<evidence type="ECO:0000313" key="2">
    <source>
        <dbReference type="Proteomes" id="UP000051298"/>
    </source>
</evidence>
<accession>A0A0P1EVF3</accession>
<dbReference type="eggNOG" id="ENOG5033DXX">
    <property type="taxonomic scope" value="Bacteria"/>
</dbReference>
<organism evidence="1 2">
    <name type="scientific">Thalassobacter stenotrophicus</name>
    <dbReference type="NCBI Taxonomy" id="266809"/>
    <lineage>
        <taxon>Bacteria</taxon>
        <taxon>Pseudomonadati</taxon>
        <taxon>Pseudomonadota</taxon>
        <taxon>Alphaproteobacteria</taxon>
        <taxon>Rhodobacterales</taxon>
        <taxon>Roseobacteraceae</taxon>
        <taxon>Thalassobacter</taxon>
    </lineage>
</organism>
<dbReference type="Proteomes" id="UP000051298">
    <property type="component" value="Unassembled WGS sequence"/>
</dbReference>
<dbReference type="STRING" id="266809.PM03_10220"/>
<sequence length="73" mass="7679">MSAQTALDARLLEAHAQGDTRALIALYTEAADTVVDAQAFYLTHAYVFALECGASEVPALRARLAALGSEPAE</sequence>
<dbReference type="AlphaFoldDB" id="A0A0P1EVF3"/>